<dbReference type="AlphaFoldDB" id="A0A0F6QDT6"/>
<protein>
    <submittedName>
        <fullName evidence="1">Uncharacterized protein</fullName>
    </submittedName>
</protein>
<dbReference type="EMBL" id="KP861348">
    <property type="protein sequence ID" value="AKD43425.1"/>
    <property type="molecule type" value="Genomic_DNA"/>
</dbReference>
<sequence>MTIKHTPEPWYLPPGDLIFVSKVGGKGYVAKMMPLDAPRDRKGLPTDISDEMCANARRIVACVNACEGMTTDELDTLPRGFKRLQAAYLDLYNERTTPAEKARAELLAALERAKSDIGKLPTPIVTDSAGRNHLVGSPMPLMRVIERIDAAIAKAKGGAT</sequence>
<name>A0A0F6QDT6_AERSS</name>
<dbReference type="PATRIC" id="fig|29491.14.peg.4436"/>
<reference evidence="2" key="2">
    <citation type="journal article" date="2021" name="FEMS Microbiol. Lett.">
        <title>AsaGEI2d: a new variant of a genomic island identified in a group of Aeromonas salmonicida subsp. salmonicida isolated from France, which bears the pAsa7 plasmid.</title>
        <authorList>
            <person name="Vincent A.T."/>
            <person name="Intertaglia L."/>
            <person name="Loyer V."/>
            <person name="Paquet V.E."/>
            <person name="Adouane E."/>
            <person name="Martin P."/>
            <person name="Berard C."/>
            <person name="Lami R."/>
            <person name="Charette S.J."/>
        </authorList>
    </citation>
    <scope>NUCLEOTIDE SEQUENCE</scope>
    <source>
        <strain evidence="2">BBCC2887</strain>
    </source>
</reference>
<reference evidence="1" key="1">
    <citation type="submission" date="2015-02" db="EMBL/GenBank/DDBJ databases">
        <title>AsaGEI2b: a new variant of a genomic island revealed by the draft genome sequence of the Aeromonas salmonicida subsp. salmonicida JF3224 strain isolated from a wild fish in Switzerland.</title>
        <authorList>
            <person name="Emond-Rheault J.-G."/>
            <person name="Vincent A.T."/>
            <person name="Trudel M.V."/>
            <person name="Frey J."/>
            <person name="Frenette M."/>
            <person name="Charette S.J."/>
        </authorList>
    </citation>
    <scope>NUCLEOTIDE SEQUENCE</scope>
    <source>
        <strain evidence="1">JF3224</strain>
    </source>
</reference>
<organism evidence="1">
    <name type="scientific">Aeromonas salmonicida subsp. salmonicida</name>
    <dbReference type="NCBI Taxonomy" id="29491"/>
    <lineage>
        <taxon>Bacteria</taxon>
        <taxon>Pseudomonadati</taxon>
        <taxon>Pseudomonadota</taxon>
        <taxon>Gammaproteobacteria</taxon>
        <taxon>Aeromonadales</taxon>
        <taxon>Aeromonadaceae</taxon>
        <taxon>Aeromonas</taxon>
    </lineage>
</organism>
<evidence type="ECO:0000313" key="2">
    <source>
        <dbReference type="EMBL" id="QWY91793.1"/>
    </source>
</evidence>
<proteinExistence type="predicted"/>
<dbReference type="EMBL" id="MW218448">
    <property type="protein sequence ID" value="QWY91793.1"/>
    <property type="molecule type" value="Genomic_DNA"/>
</dbReference>
<dbReference type="RefSeq" id="WP_044303431.1">
    <property type="nucleotide sequence ID" value="NZ_JADKRF010000006.1"/>
</dbReference>
<evidence type="ECO:0000313" key="1">
    <source>
        <dbReference type="EMBL" id="AKD43425.1"/>
    </source>
</evidence>
<accession>A0A0F6QDT6</accession>